<keyword evidence="8" id="KW-1185">Reference proteome</keyword>
<evidence type="ECO:0000256" key="4">
    <source>
        <dbReference type="ARBA" id="ARBA00038652"/>
    </source>
</evidence>
<gene>
    <name evidence="7" type="ORF">J2Z30_008877</name>
    <name evidence="6" type="ORF">SIRAN3836</name>
</gene>
<dbReference type="PANTHER" id="PTHR43140:SF1">
    <property type="entry name" value="TYPE I RESTRICTION ENZYME ECOKI SPECIFICITY SUBUNIT"/>
    <property type="match status" value="1"/>
</dbReference>
<dbReference type="AlphaFoldDB" id="A0A060ZMJ2"/>
<sequence length="385" mass="42887">MSHLTGITPRSEKNVTMTAAESLDGYRLVDAGDLVINTMWAWMGALGVSKQVGIVSPAYGVYRPRPNAAFYPGFYDYLYRSTPYVMEMTRLSRGIWSSRLRIYPDVFLSMAIPVPPLEEQRAIADYLDRETARIDTLIEEQQRLIEMLRERRGAMISNAVARGLDETVALKDSGLPGAGPVPAHWEIMPLRYTISFQEGPGIMAADFRDAGVPLLRVSSVRTARSTLEGCNYLDPDEVDRRWSHFRVDLGDLLISASASMGTVSEVTEETIGAVPYTGIIRIKPGCMHKDFIRWFVVSGEFIDQVDSLKTGSTIQHFGPTHLAQMRVALPPTDEQRRIAAYLDEQAAKIDKLITETERCIELAQERRAALITAAVTGQTDLREAA</sequence>
<accession>A0A060ZMJ2</accession>
<comment type="similarity">
    <text evidence="1">Belongs to the type-I restriction system S methylase family.</text>
</comment>
<evidence type="ECO:0000313" key="8">
    <source>
        <dbReference type="Proteomes" id="UP000756710"/>
    </source>
</evidence>
<dbReference type="RefSeq" id="WP_052701392.1">
    <property type="nucleotide sequence ID" value="NZ_BAABDR010000005.1"/>
</dbReference>
<name>A0A060ZMJ2_9ACTN</name>
<dbReference type="GO" id="GO:0003677">
    <property type="term" value="F:DNA binding"/>
    <property type="evidence" value="ECO:0007669"/>
    <property type="project" value="UniProtKB-KW"/>
</dbReference>
<evidence type="ECO:0000259" key="5">
    <source>
        <dbReference type="Pfam" id="PF01420"/>
    </source>
</evidence>
<evidence type="ECO:0000313" key="7">
    <source>
        <dbReference type="EMBL" id="MBP2067810.1"/>
    </source>
</evidence>
<dbReference type="SUPFAM" id="SSF116734">
    <property type="entry name" value="DNA methylase specificity domain"/>
    <property type="match status" value="2"/>
</dbReference>
<feature type="domain" description="Type I restriction modification DNA specificity" evidence="5">
    <location>
        <begin position="245"/>
        <end position="347"/>
    </location>
</feature>
<dbReference type="EMBL" id="LK022848">
    <property type="protein sequence ID" value="CDR06974.1"/>
    <property type="molecule type" value="Genomic_DNA"/>
</dbReference>
<dbReference type="EMBL" id="JAGGLR010000033">
    <property type="protein sequence ID" value="MBP2067810.1"/>
    <property type="molecule type" value="Genomic_DNA"/>
</dbReference>
<evidence type="ECO:0000256" key="3">
    <source>
        <dbReference type="ARBA" id="ARBA00023125"/>
    </source>
</evidence>
<evidence type="ECO:0000256" key="1">
    <source>
        <dbReference type="ARBA" id="ARBA00010923"/>
    </source>
</evidence>
<dbReference type="Pfam" id="PF01420">
    <property type="entry name" value="Methylase_S"/>
    <property type="match status" value="1"/>
</dbReference>
<protein>
    <submittedName>
        <fullName evidence="6">Restriction modification system DNA specificitysubunit</fullName>
    </submittedName>
    <submittedName>
        <fullName evidence="7">Type I restriction enzyme S subunit</fullName>
        <ecNumber evidence="7">3.1.21.3</ecNumber>
    </submittedName>
</protein>
<keyword evidence="3" id="KW-0238">DNA-binding</keyword>
<dbReference type="PANTHER" id="PTHR43140">
    <property type="entry name" value="TYPE-1 RESTRICTION ENZYME ECOKI SPECIFICITY PROTEIN"/>
    <property type="match status" value="1"/>
</dbReference>
<dbReference type="GO" id="GO:0009307">
    <property type="term" value="P:DNA restriction-modification system"/>
    <property type="evidence" value="ECO:0007669"/>
    <property type="project" value="UniProtKB-KW"/>
</dbReference>
<dbReference type="Proteomes" id="UP000756710">
    <property type="component" value="Unassembled WGS sequence"/>
</dbReference>
<evidence type="ECO:0000256" key="2">
    <source>
        <dbReference type="ARBA" id="ARBA00022747"/>
    </source>
</evidence>
<reference evidence="7 8" key="2">
    <citation type="submission" date="2021-03" db="EMBL/GenBank/DDBJ databases">
        <title>Genomic Encyclopedia of Type Strains, Phase IV (KMG-IV): sequencing the most valuable type-strain genomes for metagenomic binning, comparative biology and taxonomic classification.</title>
        <authorList>
            <person name="Goeker M."/>
        </authorList>
    </citation>
    <scope>NUCLEOTIDE SEQUENCE [LARGE SCALE GENOMIC DNA]</scope>
    <source>
        <strain evidence="7 8">DSM 41954</strain>
    </source>
</reference>
<dbReference type="HOGENOM" id="CLU_021095_1_1_11"/>
<dbReference type="InterPro" id="IPR051212">
    <property type="entry name" value="Type-I_RE_S_subunit"/>
</dbReference>
<dbReference type="GO" id="GO:0009035">
    <property type="term" value="F:type I site-specific deoxyribonuclease activity"/>
    <property type="evidence" value="ECO:0007669"/>
    <property type="project" value="UniProtKB-EC"/>
</dbReference>
<dbReference type="Gene3D" id="3.90.220.20">
    <property type="entry name" value="DNA methylase specificity domains"/>
    <property type="match status" value="2"/>
</dbReference>
<organism evidence="6">
    <name type="scientific">Streptomyces iranensis</name>
    <dbReference type="NCBI Taxonomy" id="576784"/>
    <lineage>
        <taxon>Bacteria</taxon>
        <taxon>Bacillati</taxon>
        <taxon>Actinomycetota</taxon>
        <taxon>Actinomycetes</taxon>
        <taxon>Kitasatosporales</taxon>
        <taxon>Streptomycetaceae</taxon>
        <taxon>Streptomyces</taxon>
        <taxon>Streptomyces violaceusniger group</taxon>
    </lineage>
</organism>
<comment type="subunit">
    <text evidence="4">The methyltransferase is composed of M and S polypeptides.</text>
</comment>
<keyword evidence="2" id="KW-0680">Restriction system</keyword>
<proteinExistence type="inferred from homology"/>
<dbReference type="InterPro" id="IPR000055">
    <property type="entry name" value="Restrct_endonuc_typeI_TRD"/>
</dbReference>
<dbReference type="InterPro" id="IPR044946">
    <property type="entry name" value="Restrct_endonuc_typeI_TRD_sf"/>
</dbReference>
<keyword evidence="7" id="KW-0378">Hydrolase</keyword>
<dbReference type="Gene3D" id="1.10.287.1120">
    <property type="entry name" value="Bipartite methylase S protein"/>
    <property type="match status" value="1"/>
</dbReference>
<dbReference type="EC" id="3.1.21.3" evidence="7"/>
<evidence type="ECO:0000313" key="6">
    <source>
        <dbReference type="EMBL" id="CDR06974.1"/>
    </source>
</evidence>
<reference evidence="6" key="1">
    <citation type="submission" date="2014-05" db="EMBL/GenBank/DDBJ databases">
        <authorList>
            <person name="Horn Fabian"/>
        </authorList>
    </citation>
    <scope>NUCLEOTIDE SEQUENCE</scope>
</reference>
<dbReference type="REBASE" id="87940">
    <property type="entry name" value="S.SirHORF3837P"/>
</dbReference>